<gene>
    <name evidence="2" type="ORF">BW900_27590</name>
</gene>
<keyword evidence="1" id="KW-0472">Membrane</keyword>
<feature type="transmembrane region" description="Helical" evidence="1">
    <location>
        <begin position="98"/>
        <end position="119"/>
    </location>
</feature>
<feature type="transmembrane region" description="Helical" evidence="1">
    <location>
        <begin position="24"/>
        <end position="44"/>
    </location>
</feature>
<protein>
    <submittedName>
        <fullName evidence="2">Uncharacterized protein</fullName>
    </submittedName>
</protein>
<evidence type="ECO:0000256" key="1">
    <source>
        <dbReference type="SAM" id="Phobius"/>
    </source>
</evidence>
<feature type="transmembrane region" description="Helical" evidence="1">
    <location>
        <begin position="220"/>
        <end position="243"/>
    </location>
</feature>
<accession>A0A1S9T078</accession>
<dbReference type="RefSeq" id="WP_078177178.1">
    <property type="nucleotide sequence ID" value="NZ_JBCMNA010000055.1"/>
</dbReference>
<dbReference type="Proteomes" id="UP000190696">
    <property type="component" value="Unassembled WGS sequence"/>
</dbReference>
<comment type="caution">
    <text evidence="2">The sequence shown here is derived from an EMBL/GenBank/DDBJ whole genome shotgun (WGS) entry which is preliminary data.</text>
</comment>
<proteinExistence type="predicted"/>
<feature type="transmembrane region" description="Helical" evidence="1">
    <location>
        <begin position="177"/>
        <end position="199"/>
    </location>
</feature>
<feature type="transmembrane region" description="Helical" evidence="1">
    <location>
        <begin position="263"/>
        <end position="281"/>
    </location>
</feature>
<evidence type="ECO:0000313" key="3">
    <source>
        <dbReference type="Proteomes" id="UP000190696"/>
    </source>
</evidence>
<reference evidence="2 3" key="1">
    <citation type="submission" date="2017-01" db="EMBL/GenBank/DDBJ databases">
        <title>Bacillus cereus isolates.</title>
        <authorList>
            <person name="Beno S.M."/>
        </authorList>
    </citation>
    <scope>NUCLEOTIDE SEQUENCE [LARGE SCALE GENOMIC DNA]</scope>
    <source>
        <strain evidence="2 3">FSL W7-1108</strain>
    </source>
</reference>
<keyword evidence="1" id="KW-0812">Transmembrane</keyword>
<dbReference type="AlphaFoldDB" id="A0A1S9T078"/>
<organism evidence="2 3">
    <name type="scientific">Bacillus mycoides</name>
    <dbReference type="NCBI Taxonomy" id="1405"/>
    <lineage>
        <taxon>Bacteria</taxon>
        <taxon>Bacillati</taxon>
        <taxon>Bacillota</taxon>
        <taxon>Bacilli</taxon>
        <taxon>Bacillales</taxon>
        <taxon>Bacillaceae</taxon>
        <taxon>Bacillus</taxon>
        <taxon>Bacillus cereus group</taxon>
    </lineage>
</organism>
<evidence type="ECO:0000313" key="2">
    <source>
        <dbReference type="EMBL" id="OOR03340.1"/>
    </source>
</evidence>
<name>A0A1S9T078_BACMY</name>
<sequence length="295" mass="32987">MSNTKKKSETGIHTFRWLSLWPKWIGYTAVVWSLMYLILGQYWALGGKGFPFGIGDPQSEYSMLADLRPETGAPIMVGFGLMGVIVAVMMIRGWGKGLLRIVLLMFVYMLVAILLFAVIDYRVLASAAYGFIFLIGAPFDFPHGVKFFEQMMYWTMGIPLGTTKELLESFERDSPGIWLMGASLATVALGGTILTLGLIQPWGEIYPRWFPFIADRRVPLSLAIIPASLVSIMVTSAGLMYIRGVINIGGLDHRGWALEGPELLWPIWGVALFGATIAYYYRRRGTCKYCKQVIK</sequence>
<keyword evidence="1" id="KW-1133">Transmembrane helix</keyword>
<feature type="transmembrane region" description="Helical" evidence="1">
    <location>
        <begin position="71"/>
        <end position="91"/>
    </location>
</feature>
<dbReference type="EMBL" id="MUAI01000047">
    <property type="protein sequence ID" value="OOR03340.1"/>
    <property type="molecule type" value="Genomic_DNA"/>
</dbReference>